<dbReference type="FunFam" id="3.40.50.720:FF:000209">
    <property type="entry name" value="Polyketide synthase Pks12"/>
    <property type="match status" value="1"/>
</dbReference>
<dbReference type="CDD" id="cd05195">
    <property type="entry name" value="enoyl_red"/>
    <property type="match status" value="1"/>
</dbReference>
<feature type="active site" description="Proton acceptor; for dehydratase activity" evidence="7">
    <location>
        <position position="946"/>
    </location>
</feature>
<dbReference type="PROSITE" id="PS52004">
    <property type="entry name" value="KS3_2"/>
    <property type="match status" value="1"/>
</dbReference>
<dbReference type="CDD" id="cd00833">
    <property type="entry name" value="PKS"/>
    <property type="match status" value="1"/>
</dbReference>
<feature type="domain" description="Carrier" evidence="8">
    <location>
        <begin position="2003"/>
        <end position="2081"/>
    </location>
</feature>
<dbReference type="KEGG" id="kphy:AOZ06_26695"/>
<dbReference type="InterPro" id="IPR036291">
    <property type="entry name" value="NAD(P)-bd_dom_sf"/>
</dbReference>
<keyword evidence="5" id="KW-0511">Multifunctional enzyme</keyword>
<dbReference type="EMBL" id="CP012752">
    <property type="protein sequence ID" value="ALG10009.1"/>
    <property type="molecule type" value="Genomic_DNA"/>
</dbReference>
<accession>A0A0N9I5N5</accession>
<dbReference type="Gene3D" id="3.40.50.720">
    <property type="entry name" value="NAD(P)-binding Rossmann-like Domain"/>
    <property type="match status" value="3"/>
</dbReference>
<evidence type="ECO:0000259" key="8">
    <source>
        <dbReference type="PROSITE" id="PS50075"/>
    </source>
</evidence>
<dbReference type="GO" id="GO:0071770">
    <property type="term" value="P:DIM/DIP cell wall layer assembly"/>
    <property type="evidence" value="ECO:0007669"/>
    <property type="project" value="TreeGrafter"/>
</dbReference>
<dbReference type="PROSITE" id="PS50075">
    <property type="entry name" value="CARRIER"/>
    <property type="match status" value="1"/>
</dbReference>
<name>A0A0N9I5N5_9PSEU</name>
<dbReference type="PROSITE" id="PS52019">
    <property type="entry name" value="PKS_MFAS_DH"/>
    <property type="match status" value="1"/>
</dbReference>
<keyword evidence="3" id="KW-0808">Transferase</keyword>
<dbReference type="Pfam" id="PF14765">
    <property type="entry name" value="PS-DH"/>
    <property type="match status" value="1"/>
</dbReference>
<dbReference type="Gene3D" id="3.40.366.10">
    <property type="entry name" value="Malonyl-Coenzyme A Acyl Carrier Protein, domain 2"/>
    <property type="match status" value="1"/>
</dbReference>
<dbReference type="Pfam" id="PF00109">
    <property type="entry name" value="ketoacyl-synt"/>
    <property type="match status" value="1"/>
</dbReference>
<dbReference type="InterPro" id="IPR020806">
    <property type="entry name" value="PKS_PP-bd"/>
</dbReference>
<dbReference type="PANTHER" id="PTHR43775:SF37">
    <property type="entry name" value="SI:DKEY-61P9.11"/>
    <property type="match status" value="1"/>
</dbReference>
<dbReference type="Gene3D" id="1.10.1200.10">
    <property type="entry name" value="ACP-like"/>
    <property type="match status" value="1"/>
</dbReference>
<dbReference type="SMART" id="SM00825">
    <property type="entry name" value="PKS_KS"/>
    <property type="match status" value="1"/>
</dbReference>
<keyword evidence="2" id="KW-0597">Phosphoprotein</keyword>
<dbReference type="InterPro" id="IPR049552">
    <property type="entry name" value="PKS_DH_N"/>
</dbReference>
<keyword evidence="1" id="KW-0596">Phosphopantetheine</keyword>
<evidence type="ECO:0000256" key="4">
    <source>
        <dbReference type="ARBA" id="ARBA00022857"/>
    </source>
</evidence>
<feature type="domain" description="Ketosynthase family 3 (KS3)" evidence="9">
    <location>
        <begin position="34"/>
        <end position="454"/>
    </location>
</feature>
<dbReference type="Pfam" id="PF00550">
    <property type="entry name" value="PP-binding"/>
    <property type="match status" value="1"/>
</dbReference>
<evidence type="ECO:0000259" key="9">
    <source>
        <dbReference type="PROSITE" id="PS52004"/>
    </source>
</evidence>
<dbReference type="InterPro" id="IPR032821">
    <property type="entry name" value="PKS_assoc"/>
</dbReference>
<dbReference type="Pfam" id="PF21089">
    <property type="entry name" value="PKS_DH_N"/>
    <property type="match status" value="1"/>
</dbReference>
<dbReference type="InterPro" id="IPR050091">
    <property type="entry name" value="PKS_NRPS_Biosynth_Enz"/>
</dbReference>
<dbReference type="Pfam" id="PF08659">
    <property type="entry name" value="KR"/>
    <property type="match status" value="1"/>
</dbReference>
<dbReference type="SMART" id="SM00823">
    <property type="entry name" value="PKS_PP"/>
    <property type="match status" value="1"/>
</dbReference>
<dbReference type="InterPro" id="IPR014031">
    <property type="entry name" value="Ketoacyl_synth_C"/>
</dbReference>
<dbReference type="InterPro" id="IPR013154">
    <property type="entry name" value="ADH-like_N"/>
</dbReference>
<keyword evidence="4" id="KW-0521">NADP</keyword>
<dbReference type="GO" id="GO:0005886">
    <property type="term" value="C:plasma membrane"/>
    <property type="evidence" value="ECO:0007669"/>
    <property type="project" value="TreeGrafter"/>
</dbReference>
<dbReference type="Gene3D" id="3.90.180.10">
    <property type="entry name" value="Medium-chain alcohol dehydrogenases, catalytic domain"/>
    <property type="match status" value="1"/>
</dbReference>
<evidence type="ECO:0000313" key="12">
    <source>
        <dbReference type="Proteomes" id="UP000063699"/>
    </source>
</evidence>
<dbReference type="InterPro" id="IPR016036">
    <property type="entry name" value="Malonyl_transacylase_ACP-bd"/>
</dbReference>
<gene>
    <name evidence="11" type="ORF">AOZ06_26695</name>
</gene>
<dbReference type="InterPro" id="IPR049551">
    <property type="entry name" value="PKS_DH_C"/>
</dbReference>
<evidence type="ECO:0000259" key="10">
    <source>
        <dbReference type="PROSITE" id="PS52019"/>
    </source>
</evidence>
<keyword evidence="12" id="KW-1185">Reference proteome</keyword>
<dbReference type="GO" id="GO:0016491">
    <property type="term" value="F:oxidoreductase activity"/>
    <property type="evidence" value="ECO:0007669"/>
    <property type="project" value="InterPro"/>
</dbReference>
<dbReference type="GO" id="GO:0004312">
    <property type="term" value="F:fatty acid synthase activity"/>
    <property type="evidence" value="ECO:0007669"/>
    <property type="project" value="TreeGrafter"/>
</dbReference>
<dbReference type="SUPFAM" id="SSF50129">
    <property type="entry name" value="GroES-like"/>
    <property type="match status" value="1"/>
</dbReference>
<dbReference type="InterPro" id="IPR016039">
    <property type="entry name" value="Thiolase-like"/>
</dbReference>
<proteinExistence type="predicted"/>
<evidence type="ECO:0000256" key="6">
    <source>
        <dbReference type="ARBA" id="ARBA00023315"/>
    </source>
</evidence>
<dbReference type="Pfam" id="PF02801">
    <property type="entry name" value="Ketoacyl-synt_C"/>
    <property type="match status" value="1"/>
</dbReference>
<feature type="active site" description="Proton donor; for dehydratase activity" evidence="7">
    <location>
        <position position="1103"/>
    </location>
</feature>
<dbReference type="Gene3D" id="3.30.70.3290">
    <property type="match status" value="1"/>
</dbReference>
<dbReference type="Pfam" id="PF00698">
    <property type="entry name" value="Acyl_transf_1"/>
    <property type="match status" value="1"/>
</dbReference>
<dbReference type="STRING" id="860235.AOZ06_26695"/>
<dbReference type="GO" id="GO:0005737">
    <property type="term" value="C:cytoplasm"/>
    <property type="evidence" value="ECO:0007669"/>
    <property type="project" value="TreeGrafter"/>
</dbReference>
<feature type="region of interest" description="C-terminal hotdog fold" evidence="7">
    <location>
        <begin position="1045"/>
        <end position="1188"/>
    </location>
</feature>
<dbReference type="GO" id="GO:0006633">
    <property type="term" value="P:fatty acid biosynthetic process"/>
    <property type="evidence" value="ECO:0007669"/>
    <property type="project" value="TreeGrafter"/>
</dbReference>
<dbReference type="SMART" id="SM00822">
    <property type="entry name" value="PKS_KR"/>
    <property type="match status" value="1"/>
</dbReference>
<dbReference type="InterPro" id="IPR016035">
    <property type="entry name" value="Acyl_Trfase/lysoPLipase"/>
</dbReference>
<evidence type="ECO:0000256" key="5">
    <source>
        <dbReference type="ARBA" id="ARBA00023268"/>
    </source>
</evidence>
<dbReference type="InterPro" id="IPR013968">
    <property type="entry name" value="PKS_KR"/>
</dbReference>
<feature type="region of interest" description="N-terminal hotdog fold" evidence="7">
    <location>
        <begin position="909"/>
        <end position="1035"/>
    </location>
</feature>
<reference evidence="11 12" key="1">
    <citation type="submission" date="2015-07" db="EMBL/GenBank/DDBJ databases">
        <title>Genome sequencing of Kibdelosporangium phytohabitans.</title>
        <authorList>
            <person name="Qin S."/>
            <person name="Xing K."/>
        </authorList>
    </citation>
    <scope>NUCLEOTIDE SEQUENCE [LARGE SCALE GENOMIC DNA]</scope>
    <source>
        <strain evidence="11 12">KLBMP1111</strain>
    </source>
</reference>
<dbReference type="InterPro" id="IPR006162">
    <property type="entry name" value="Ppantetheine_attach_site"/>
</dbReference>
<dbReference type="Pfam" id="PF16197">
    <property type="entry name" value="KAsynt_C_assoc"/>
    <property type="match status" value="1"/>
</dbReference>
<dbReference type="GO" id="GO:0031177">
    <property type="term" value="F:phosphopantetheine binding"/>
    <property type="evidence" value="ECO:0007669"/>
    <property type="project" value="InterPro"/>
</dbReference>
<dbReference type="InterPro" id="IPR011032">
    <property type="entry name" value="GroES-like_sf"/>
</dbReference>
<dbReference type="SMART" id="SM00829">
    <property type="entry name" value="PKS_ER"/>
    <property type="match status" value="1"/>
</dbReference>
<feature type="domain" description="PKS/mFAS DH" evidence="10">
    <location>
        <begin position="909"/>
        <end position="1188"/>
    </location>
</feature>
<dbReference type="InterPro" id="IPR036736">
    <property type="entry name" value="ACP-like_sf"/>
</dbReference>
<dbReference type="InterPro" id="IPR020807">
    <property type="entry name" value="PKS_DH"/>
</dbReference>
<dbReference type="SMART" id="SM01294">
    <property type="entry name" value="PKS_PP_betabranch"/>
    <property type="match status" value="1"/>
</dbReference>
<dbReference type="SUPFAM" id="SSF55048">
    <property type="entry name" value="Probable ACP-binding domain of malonyl-CoA ACP transacylase"/>
    <property type="match status" value="1"/>
</dbReference>
<dbReference type="InterPro" id="IPR020841">
    <property type="entry name" value="PKS_Beta-ketoAc_synthase_dom"/>
</dbReference>
<dbReference type="SUPFAM" id="SSF51735">
    <property type="entry name" value="NAD(P)-binding Rossmann-fold domains"/>
    <property type="match status" value="3"/>
</dbReference>
<dbReference type="Proteomes" id="UP000063699">
    <property type="component" value="Chromosome"/>
</dbReference>
<dbReference type="SUPFAM" id="SSF47336">
    <property type="entry name" value="ACP-like"/>
    <property type="match status" value="1"/>
</dbReference>
<dbReference type="InterPro" id="IPR049900">
    <property type="entry name" value="PKS_mFAS_DH"/>
</dbReference>
<dbReference type="FunFam" id="3.40.47.10:FF:000019">
    <property type="entry name" value="Polyketide synthase type I"/>
    <property type="match status" value="1"/>
</dbReference>
<dbReference type="InterPro" id="IPR042104">
    <property type="entry name" value="PKS_dehydratase_sf"/>
</dbReference>
<dbReference type="SUPFAM" id="SSF52151">
    <property type="entry name" value="FabD/lysophospholipase-like"/>
    <property type="match status" value="1"/>
</dbReference>
<dbReference type="InterPro" id="IPR014030">
    <property type="entry name" value="Ketoacyl_synth_N"/>
</dbReference>
<dbReference type="Gene3D" id="3.40.47.10">
    <property type="match status" value="1"/>
</dbReference>
<dbReference type="InterPro" id="IPR020843">
    <property type="entry name" value="ER"/>
</dbReference>
<dbReference type="Gene3D" id="3.10.129.110">
    <property type="entry name" value="Polyketide synthase dehydratase"/>
    <property type="match status" value="1"/>
</dbReference>
<dbReference type="SMART" id="SM00827">
    <property type="entry name" value="PKS_AT"/>
    <property type="match status" value="1"/>
</dbReference>
<evidence type="ECO:0000256" key="2">
    <source>
        <dbReference type="ARBA" id="ARBA00022553"/>
    </source>
</evidence>
<evidence type="ECO:0000313" key="11">
    <source>
        <dbReference type="EMBL" id="ALG10009.1"/>
    </source>
</evidence>
<dbReference type="SUPFAM" id="SSF53901">
    <property type="entry name" value="Thiolase-like"/>
    <property type="match status" value="1"/>
</dbReference>
<protein>
    <submittedName>
        <fullName evidence="11">Uncharacterized protein</fullName>
    </submittedName>
</protein>
<dbReference type="InterPro" id="IPR009081">
    <property type="entry name" value="PP-bd_ACP"/>
</dbReference>
<dbReference type="InterPro" id="IPR013149">
    <property type="entry name" value="ADH-like_C"/>
</dbReference>
<dbReference type="Pfam" id="PF00107">
    <property type="entry name" value="ADH_zinc_N"/>
    <property type="match status" value="1"/>
</dbReference>
<evidence type="ECO:0000256" key="7">
    <source>
        <dbReference type="PROSITE-ProRule" id="PRU01363"/>
    </source>
</evidence>
<dbReference type="SMART" id="SM00826">
    <property type="entry name" value="PKS_DH"/>
    <property type="match status" value="1"/>
</dbReference>
<sequence length="2092" mass="219604">MDASLTVVSRKANGLCVGPKGTTWMDEDSAVERQTPVAIIGTACRAPGGVTSAQELWQLLLDRRDVVRGSDPGRRWSDRERVVPADLVNADCLRSGSFLDDIDLFDPGFFGVPARAAASVDPQHRLLLETAWEALEDAGVPPRSLAGSRTGVFVGISGADYAKRFKLADFNAHHGISAAASGAPGRISYVLDVNGPSLAVDGSCASSLVAVHLACRSLHNGESDLALAGGVTVQLEWGGLIGFARAGALSARGRCAAFDESADGFVRGEGCGIVALKRLTDAQRDGDPVLAVITGTAINHAGRVQGITQPSRGAQHAVIRSAMRAAGVTPDDIGYVEAHGTGTPVGDPIEFAALTDAYGKSGGPCALGSLKTNIGHPESAAGVLGLIKAALAVQRGTIPANLHFTRWSPGIDTDRTRFVVPTATTDWGSAGRPRRAGVSAFGYMGANAHAIVEQAPPTLVPSQRPSADSDQAMVFPLSAASTGGLAATARRLADHVQGTADPVADVAHTLAAHRSHLSTRACAVASDRAGLVSALRSVADGEDRPDVVTGPTTDPGMPVWVFSGHGSQWPSMGRGLLDQDPAFTRMIDRLDAVAAPAGVPVRRLLASGEHLERMDVVQPVVFAVQTALAKMWRTWGLRPAAVVGHSMGEAAAAVAACMLTPEDGMRITLARSSLLQRVAGGCMAVVALPVEQVDAEIADIEGVSVAVVTAPASTVVAGDGPAVSGLLRRWQDRGVFCKQINVLVAAHSPQVDPILAEIADRTSWLSAAPATAPFYSTAVDPRETVTFDSAYWARNLRAPVRFDLACRALIEDGHRVFLELSPHPLLTQAVAETASVMGVPVVTTGSLSRDRDGRAAVCQAAAALHVAGVPLDLVAVNGGGSRISLPPTAFDRSSHWREPGRGSRDSTAHMWLGERLAVPDPEAEDGTRHVWSADLGTDRVEWLVQHTLRGTPLVPGAAHVELIVAASAAVLECALDEIRLTGVRFERMLPLAASVPVQVSATWSGGRLAVEVLQHTGSGWDRAAAAAAARFEGPVDLNPALRPPAHPAAPDELYASFRRVGLDTGAAFHSITATTDDGITRVEVPADAEIRTSAPHVHPVLFDGWVLSIAACLVRGGDLDDSDEPWLPTGVGEVVLPAQPDRVTWVRSEARREGSTVTGRAALYDEAGRWIGALEDVTLIRNTRAANVNARLDSRLFEISWRQLALPEQPAAGPVGEWVVVREPGDHDGVADRVASALVEAGTRATVHVDLSTVAERPAAVVWCATGDLDDLDRVTTVTALLRSHGQSARMWLVSRNARPVLDGDKTDAGVCALRGLLRVASIEQPESAMTWIDGDTGTPEDLADIVAELTAGTAETEVAWRAGQRYVARMTRAPLAARPPRTAREIDVVAGEDEFVLHPHPDGGLDQLRLVATDQPPPVPGPGQVLLRPEACTVHFREVLIALGIYPTGDGTLPALGSDAAGVVVAVGDGVDDLRPGDRVTSVTTDGSGSMAAHCLARADLTARIPDGFTAAEIVSSVLTYITAWHSLHDLARLRAGETVLVHSAAGGTGLAAIEVARLLGAEVIGTAGTEAKRRYLREHGVRHVFDSRSVDFAEQVSAVTGGRGVDVVLNSLTGPAMRASLDLLAPAGRFIEIGKRDLYDGARVDLGKFRHGNTYTVLDLVLTANEQPAVFRAAMRRVLTEITSGRLPLLPTTVVCLTEASEAFKQLASGDLIGRVALTFPPVGQRVRVHAPTPGHVVREGAAYIVTGGTRGLGLEAARWLAEAGASRVVLGGRGELAPDAATVLAAVAAAGCAVEVVRGDVSDPDTARRLVTAAGADLRGILHTAVVLDDAPLHAMSPDKLARAWHPKVTGLLNLHHAAEDVPLDWLVVFSSLSAMLGNAGQANYAAAGSWVDAFARWRHDQGLPTLSVNWGAWGEAGRATDFTARGFETIATADGFAALTALLRHQRVNVGVFDYQPEQLFRVFPHALDNPLLADLRTGEGIDRRAMPALKVLDEKPGPVRTGMVQDAVVHTLAALLGAQPSTVTAHAKFTDLGLDSLLAVALTRKLHVDLDIAVTPADVWAHPSPAELAKHIDSSLGSGDCPVRFAG</sequence>
<dbReference type="InterPro" id="IPR001227">
    <property type="entry name" value="Ac_transferase_dom_sf"/>
</dbReference>
<evidence type="ECO:0000256" key="1">
    <source>
        <dbReference type="ARBA" id="ARBA00022450"/>
    </source>
</evidence>
<keyword evidence="6" id="KW-0012">Acyltransferase</keyword>
<organism evidence="11 12">
    <name type="scientific">Kibdelosporangium phytohabitans</name>
    <dbReference type="NCBI Taxonomy" id="860235"/>
    <lineage>
        <taxon>Bacteria</taxon>
        <taxon>Bacillati</taxon>
        <taxon>Actinomycetota</taxon>
        <taxon>Actinomycetes</taxon>
        <taxon>Pseudonocardiales</taxon>
        <taxon>Pseudonocardiaceae</taxon>
        <taxon>Kibdelosporangium</taxon>
    </lineage>
</organism>
<dbReference type="PANTHER" id="PTHR43775">
    <property type="entry name" value="FATTY ACID SYNTHASE"/>
    <property type="match status" value="1"/>
</dbReference>
<evidence type="ECO:0000256" key="3">
    <source>
        <dbReference type="ARBA" id="ARBA00022679"/>
    </source>
</evidence>
<dbReference type="PROSITE" id="PS00012">
    <property type="entry name" value="PHOSPHOPANTETHEINE"/>
    <property type="match status" value="1"/>
</dbReference>
<dbReference type="InterPro" id="IPR057326">
    <property type="entry name" value="KR_dom"/>
</dbReference>
<dbReference type="Pfam" id="PF08240">
    <property type="entry name" value="ADH_N"/>
    <property type="match status" value="1"/>
</dbReference>
<dbReference type="InterPro" id="IPR014043">
    <property type="entry name" value="Acyl_transferase_dom"/>
</dbReference>